<evidence type="ECO:0000259" key="2">
    <source>
        <dbReference type="Pfam" id="PF13568"/>
    </source>
</evidence>
<keyword evidence="4" id="KW-1185">Reference proteome</keyword>
<feature type="domain" description="Outer membrane protein beta-barrel" evidence="2">
    <location>
        <begin position="21"/>
        <end position="182"/>
    </location>
</feature>
<proteinExistence type="predicted"/>
<dbReference type="InterPro" id="IPR025665">
    <property type="entry name" value="Beta-barrel_OMP_2"/>
</dbReference>
<dbReference type="GO" id="GO:0044384">
    <property type="term" value="C:host outer membrane"/>
    <property type="evidence" value="ECO:0007669"/>
    <property type="project" value="InterPro"/>
</dbReference>
<feature type="signal peptide" evidence="1">
    <location>
        <begin position="1"/>
        <end position="21"/>
    </location>
</feature>
<evidence type="ECO:0000313" key="3">
    <source>
        <dbReference type="EMBL" id="NYA72084.1"/>
    </source>
</evidence>
<gene>
    <name evidence="3" type="ORF">HZF10_14235</name>
</gene>
<name>A0A7Y8Y3T3_9FLAO</name>
<organism evidence="3 4">
    <name type="scientific">Flavobacterium agri</name>
    <dbReference type="NCBI Taxonomy" id="2743471"/>
    <lineage>
        <taxon>Bacteria</taxon>
        <taxon>Pseudomonadati</taxon>
        <taxon>Bacteroidota</taxon>
        <taxon>Flavobacteriia</taxon>
        <taxon>Flavobacteriales</taxon>
        <taxon>Flavobacteriaceae</taxon>
        <taxon>Flavobacterium</taxon>
    </lineage>
</organism>
<dbReference type="InterPro" id="IPR000758">
    <property type="entry name" value="Enterovir_OMP"/>
</dbReference>
<dbReference type="EMBL" id="JACBJI010000006">
    <property type="protein sequence ID" value="NYA72084.1"/>
    <property type="molecule type" value="Genomic_DNA"/>
</dbReference>
<comment type="caution">
    <text evidence="3">The sequence shown here is derived from an EMBL/GenBank/DDBJ whole genome shotgun (WGS) entry which is preliminary data.</text>
</comment>
<accession>A0A7Y8Y3T3</accession>
<evidence type="ECO:0000313" key="4">
    <source>
        <dbReference type="Proteomes" id="UP000535020"/>
    </source>
</evidence>
<dbReference type="RefSeq" id="WP_176006890.1">
    <property type="nucleotide sequence ID" value="NZ_JABWMI010000015.1"/>
</dbReference>
<feature type="chain" id="PRO_5030530649" evidence="1">
    <location>
        <begin position="22"/>
        <end position="201"/>
    </location>
</feature>
<evidence type="ECO:0000256" key="1">
    <source>
        <dbReference type="SAM" id="SignalP"/>
    </source>
</evidence>
<reference evidence="3 4" key="1">
    <citation type="submission" date="2020-07" db="EMBL/GenBank/DDBJ databases">
        <authorList>
            <person name="Sun Q."/>
        </authorList>
    </citation>
    <scope>NUCLEOTIDE SEQUENCE [LARGE SCALE GENOMIC DNA]</scope>
    <source>
        <strain evidence="3 4">MAH-1</strain>
    </source>
</reference>
<dbReference type="Pfam" id="PF13568">
    <property type="entry name" value="OMP_b-brl_2"/>
    <property type="match status" value="1"/>
</dbReference>
<dbReference type="Proteomes" id="UP000535020">
    <property type="component" value="Unassembled WGS sequence"/>
</dbReference>
<sequence>MKSLKILVTGLLFFGASAIYAQNEADNKTDRSPSFGVKGGVNFSNVIGDDIGDTSSRTNFHVGVVGELPLADIFSLQAEVLYSGQGFKAKNPVLFGADEAVYKLDYINVPVLAKVYITKGLSIEAGPQFGFKVNEKVEVDGEESDELENAESFDFAVAGGLTFQTEMGLFATGRYTYGFTDVVEDADTRNQVFQIGIGYKF</sequence>
<dbReference type="AlphaFoldDB" id="A0A7Y8Y3T3"/>
<protein>
    <submittedName>
        <fullName evidence="3">PorT family protein</fullName>
    </submittedName>
</protein>
<dbReference type="PROSITE" id="PS00695">
    <property type="entry name" value="ENT_VIR_OMP_2"/>
    <property type="match status" value="1"/>
</dbReference>
<keyword evidence="1" id="KW-0732">Signal</keyword>